<dbReference type="CDD" id="cd02933">
    <property type="entry name" value="OYE_like_FMN"/>
    <property type="match status" value="1"/>
</dbReference>
<accession>A0A4P9WD93</accession>
<dbReference type="InterPro" id="IPR045247">
    <property type="entry name" value="Oye-like"/>
</dbReference>
<dbReference type="SUPFAM" id="SSF51395">
    <property type="entry name" value="FMN-linked oxidoreductases"/>
    <property type="match status" value="1"/>
</dbReference>
<dbReference type="EMBL" id="KZ995988">
    <property type="protein sequence ID" value="RKO89613.1"/>
    <property type="molecule type" value="Genomic_DNA"/>
</dbReference>
<dbReference type="Pfam" id="PF00724">
    <property type="entry name" value="Oxidored_FMN"/>
    <property type="match status" value="1"/>
</dbReference>
<organism evidence="2 3">
    <name type="scientific">Blyttiomyces helicus</name>
    <dbReference type="NCBI Taxonomy" id="388810"/>
    <lineage>
        <taxon>Eukaryota</taxon>
        <taxon>Fungi</taxon>
        <taxon>Fungi incertae sedis</taxon>
        <taxon>Chytridiomycota</taxon>
        <taxon>Chytridiomycota incertae sedis</taxon>
        <taxon>Chytridiomycetes</taxon>
        <taxon>Chytridiomycetes incertae sedis</taxon>
        <taxon>Blyttiomyces</taxon>
    </lineage>
</organism>
<dbReference type="Gene3D" id="3.20.20.70">
    <property type="entry name" value="Aldolase class I"/>
    <property type="match status" value="1"/>
</dbReference>
<dbReference type="PANTHER" id="PTHR22893:SF91">
    <property type="entry name" value="NADPH DEHYDROGENASE 2-RELATED"/>
    <property type="match status" value="1"/>
</dbReference>
<dbReference type="GO" id="GO:0010181">
    <property type="term" value="F:FMN binding"/>
    <property type="evidence" value="ECO:0007669"/>
    <property type="project" value="InterPro"/>
</dbReference>
<dbReference type="PANTHER" id="PTHR22893">
    <property type="entry name" value="NADH OXIDOREDUCTASE-RELATED"/>
    <property type="match status" value="1"/>
</dbReference>
<feature type="domain" description="NADH:flavin oxidoreductase/NADH oxidase N-terminal" evidence="1">
    <location>
        <begin position="7"/>
        <end position="330"/>
    </location>
</feature>
<dbReference type="InterPro" id="IPR001155">
    <property type="entry name" value="OxRdtase_FMN_N"/>
</dbReference>
<evidence type="ECO:0000259" key="1">
    <source>
        <dbReference type="Pfam" id="PF00724"/>
    </source>
</evidence>
<sequence length="344" mass="37849">MTVSIASPLEFGGLTLKNRVLLASLTRDRNPATVPGELNIEYYRQRSTAGLILSEGILVEPLGTEWTYAPGIYSEKQIAGWKKVTDTVHVEGSLIFAQLWHVGRVSHPVLQAGQPNVGPSARCEGWQIPPAHQAIEDPQRYIDLYRIAAQNAKRAGFDGVEIHAANGYLPYQLLDKTANQRTDKWGGSDENRTRFAIEAVKGAIEGFSDARRVGIKLSPSGGYNDVGDAEDVLIHTYSHLITEIEELNIGYIQLVRWFAAFDPTTRGNPLDPIKHFRPLIKNAKVFLNGELTGTEAAELVALGQIDAAVFGRPFIANPDLPHRIIKNLPLADINWGALYRPAGD</sequence>
<dbReference type="InterPro" id="IPR013785">
    <property type="entry name" value="Aldolase_TIM"/>
</dbReference>
<evidence type="ECO:0000313" key="2">
    <source>
        <dbReference type="EMBL" id="RKO89613.1"/>
    </source>
</evidence>
<dbReference type="OrthoDB" id="276546at2759"/>
<gene>
    <name evidence="2" type="ORF">BDK51DRAFT_35949</name>
</gene>
<dbReference type="GO" id="GO:0016491">
    <property type="term" value="F:oxidoreductase activity"/>
    <property type="evidence" value="ECO:0007669"/>
    <property type="project" value="InterPro"/>
</dbReference>
<protein>
    <recommendedName>
        <fullName evidence="1">NADH:flavin oxidoreductase/NADH oxidase N-terminal domain-containing protein</fullName>
    </recommendedName>
</protein>
<evidence type="ECO:0000313" key="3">
    <source>
        <dbReference type="Proteomes" id="UP000269721"/>
    </source>
</evidence>
<dbReference type="AlphaFoldDB" id="A0A4P9WD93"/>
<name>A0A4P9WD93_9FUNG</name>
<proteinExistence type="predicted"/>
<dbReference type="Proteomes" id="UP000269721">
    <property type="component" value="Unassembled WGS sequence"/>
</dbReference>
<reference evidence="3" key="1">
    <citation type="journal article" date="2018" name="Nat. Microbiol.">
        <title>Leveraging single-cell genomics to expand the fungal tree of life.</title>
        <authorList>
            <person name="Ahrendt S.R."/>
            <person name="Quandt C.A."/>
            <person name="Ciobanu D."/>
            <person name="Clum A."/>
            <person name="Salamov A."/>
            <person name="Andreopoulos B."/>
            <person name="Cheng J.F."/>
            <person name="Woyke T."/>
            <person name="Pelin A."/>
            <person name="Henrissat B."/>
            <person name="Reynolds N.K."/>
            <person name="Benny G.L."/>
            <person name="Smith M.E."/>
            <person name="James T.Y."/>
            <person name="Grigoriev I.V."/>
        </authorList>
    </citation>
    <scope>NUCLEOTIDE SEQUENCE [LARGE SCALE GENOMIC DNA]</scope>
</reference>
<keyword evidence="3" id="KW-1185">Reference proteome</keyword>